<comment type="catalytic activity">
    <reaction evidence="11">
        <text>N-terminal L-seryl-[histone H4] + acetyl-CoA = N-terminal N(alpha)-acetyl-L-seryl-[histone H4] + CoA + H(+)</text>
        <dbReference type="Rhea" id="RHEA:50596"/>
        <dbReference type="Rhea" id="RHEA-COMP:12740"/>
        <dbReference type="Rhea" id="RHEA-COMP:12743"/>
        <dbReference type="ChEBI" id="CHEBI:15378"/>
        <dbReference type="ChEBI" id="CHEBI:57287"/>
        <dbReference type="ChEBI" id="CHEBI:57288"/>
        <dbReference type="ChEBI" id="CHEBI:64738"/>
        <dbReference type="ChEBI" id="CHEBI:83690"/>
        <dbReference type="EC" id="2.3.1.257"/>
    </reaction>
</comment>
<dbReference type="PANTHER" id="PTHR20531:SF1">
    <property type="entry name" value="N-ALPHA-ACETYLTRANSFERASE 40"/>
    <property type="match status" value="1"/>
</dbReference>
<dbReference type="GO" id="GO:0010485">
    <property type="term" value="F:histone H4 acetyltransferase activity"/>
    <property type="evidence" value="ECO:0007669"/>
    <property type="project" value="InterPro"/>
</dbReference>
<accession>C1E4K0</accession>
<dbReference type="AlphaFoldDB" id="C1E4K0"/>
<keyword evidence="9" id="KW-0012">Acyltransferase</keyword>
<dbReference type="GeneID" id="8243160"/>
<proteinExistence type="inferred from homology"/>
<dbReference type="GO" id="GO:0043998">
    <property type="term" value="F:histone H2A acetyltransferase activity"/>
    <property type="evidence" value="ECO:0007669"/>
    <property type="project" value="InterPro"/>
</dbReference>
<reference evidence="13 14" key="1">
    <citation type="journal article" date="2009" name="Science">
        <title>Green evolution and dynamic adaptations revealed by genomes of the marine picoeukaryotes Micromonas.</title>
        <authorList>
            <person name="Worden A.Z."/>
            <person name="Lee J.H."/>
            <person name="Mock T."/>
            <person name="Rouze P."/>
            <person name="Simmons M.P."/>
            <person name="Aerts A.L."/>
            <person name="Allen A.E."/>
            <person name="Cuvelier M.L."/>
            <person name="Derelle E."/>
            <person name="Everett M.V."/>
            <person name="Foulon E."/>
            <person name="Grimwood J."/>
            <person name="Gundlach H."/>
            <person name="Henrissat B."/>
            <person name="Napoli C."/>
            <person name="McDonald S.M."/>
            <person name="Parker M.S."/>
            <person name="Rombauts S."/>
            <person name="Salamov A."/>
            <person name="Von Dassow P."/>
            <person name="Badger J.H."/>
            <person name="Coutinho P.M."/>
            <person name="Demir E."/>
            <person name="Dubchak I."/>
            <person name="Gentemann C."/>
            <person name="Eikrem W."/>
            <person name="Gready J.E."/>
            <person name="John U."/>
            <person name="Lanier W."/>
            <person name="Lindquist E.A."/>
            <person name="Lucas S."/>
            <person name="Mayer K.F."/>
            <person name="Moreau H."/>
            <person name="Not F."/>
            <person name="Otillar R."/>
            <person name="Panaud O."/>
            <person name="Pangilinan J."/>
            <person name="Paulsen I."/>
            <person name="Piegu B."/>
            <person name="Poliakov A."/>
            <person name="Robbens S."/>
            <person name="Schmutz J."/>
            <person name="Toulza E."/>
            <person name="Wyss T."/>
            <person name="Zelensky A."/>
            <person name="Zhou K."/>
            <person name="Armbrust E.V."/>
            <person name="Bhattacharya D."/>
            <person name="Goodenough U.W."/>
            <person name="Van de Peer Y."/>
            <person name="Grigoriev I.V."/>
        </authorList>
    </citation>
    <scope>NUCLEOTIDE SEQUENCE [LARGE SCALE GENOMIC DNA]</scope>
    <source>
        <strain evidence="14">RCC299 / NOUM17</strain>
    </source>
</reference>
<dbReference type="GO" id="GO:0005737">
    <property type="term" value="C:cytoplasm"/>
    <property type="evidence" value="ECO:0007669"/>
    <property type="project" value="UniProtKB-SubCell"/>
</dbReference>
<organism evidence="13 14">
    <name type="scientific">Micromonas commoda (strain RCC299 / NOUM17 / CCMP2709)</name>
    <name type="common">Picoplanktonic green alga</name>
    <dbReference type="NCBI Taxonomy" id="296587"/>
    <lineage>
        <taxon>Eukaryota</taxon>
        <taxon>Viridiplantae</taxon>
        <taxon>Chlorophyta</taxon>
        <taxon>Mamiellophyceae</taxon>
        <taxon>Mamiellales</taxon>
        <taxon>Mamiellaceae</taxon>
        <taxon>Micromonas</taxon>
    </lineage>
</organism>
<protein>
    <recommendedName>
        <fullName evidence="5">N-alpha-acetyltransferase 40</fullName>
        <ecNumber evidence="4">2.3.1.257</ecNumber>
    </recommendedName>
</protein>
<evidence type="ECO:0000259" key="12">
    <source>
        <dbReference type="PROSITE" id="PS51186"/>
    </source>
</evidence>
<dbReference type="GO" id="GO:0005634">
    <property type="term" value="C:nucleus"/>
    <property type="evidence" value="ECO:0007669"/>
    <property type="project" value="UniProtKB-SubCell"/>
</dbReference>
<dbReference type="InParanoid" id="C1E4K0"/>
<dbReference type="SUPFAM" id="SSF55729">
    <property type="entry name" value="Acyl-CoA N-acyltransferases (Nat)"/>
    <property type="match status" value="1"/>
</dbReference>
<dbReference type="GO" id="GO:1990189">
    <property type="term" value="F:protein N-terminal-serine acetyltransferase activity"/>
    <property type="evidence" value="ECO:0007669"/>
    <property type="project" value="UniProtKB-EC"/>
</dbReference>
<dbReference type="InterPro" id="IPR000182">
    <property type="entry name" value="GNAT_dom"/>
</dbReference>
<dbReference type="Gene3D" id="3.40.630.30">
    <property type="match status" value="1"/>
</dbReference>
<feature type="domain" description="N-acetyltransferase" evidence="12">
    <location>
        <begin position="1"/>
        <end position="136"/>
    </location>
</feature>
<evidence type="ECO:0000313" key="14">
    <source>
        <dbReference type="Proteomes" id="UP000002009"/>
    </source>
</evidence>
<evidence type="ECO:0000313" key="13">
    <source>
        <dbReference type="EMBL" id="ACO62733.1"/>
    </source>
</evidence>
<keyword evidence="7" id="KW-0808">Transferase</keyword>
<dbReference type="InterPro" id="IPR039949">
    <property type="entry name" value="NAA40"/>
</dbReference>
<evidence type="ECO:0000256" key="7">
    <source>
        <dbReference type="ARBA" id="ARBA00022679"/>
    </source>
</evidence>
<evidence type="ECO:0000256" key="11">
    <source>
        <dbReference type="ARBA" id="ARBA00049524"/>
    </source>
</evidence>
<dbReference type="EC" id="2.3.1.257" evidence="4"/>
<keyword evidence="6" id="KW-0963">Cytoplasm</keyword>
<evidence type="ECO:0000256" key="10">
    <source>
        <dbReference type="ARBA" id="ARBA00047821"/>
    </source>
</evidence>
<dbReference type="RefSeq" id="XP_002501475.1">
    <property type="nucleotide sequence ID" value="XM_002501429.1"/>
</dbReference>
<evidence type="ECO:0000256" key="1">
    <source>
        <dbReference type="ARBA" id="ARBA00004123"/>
    </source>
</evidence>
<evidence type="ECO:0000256" key="9">
    <source>
        <dbReference type="ARBA" id="ARBA00023315"/>
    </source>
</evidence>
<comment type="similarity">
    <text evidence="3">Belongs to the acetyltransferase family. NAA40 subfamily.</text>
</comment>
<dbReference type="PANTHER" id="PTHR20531">
    <property type="entry name" value="N-ALPHA-ACETYLTRANSFERASE 40"/>
    <property type="match status" value="1"/>
</dbReference>
<dbReference type="InterPro" id="IPR016181">
    <property type="entry name" value="Acyl_CoA_acyltransferase"/>
</dbReference>
<sequence length="136" mass="15876">LRRWCFDLTKRNMEAMYERTWGWSNPEKRRELAHSDARFIVAFRGDDDDGPMGFVHFRFEVEDSDGTPVAYVYELQVEDDARGRGVGRALMARVESIAENTRMARTMLTVLKTNAAAARFYERLGYVEDRDTPRDE</sequence>
<comment type="catalytic activity">
    <reaction evidence="10">
        <text>N-terminal L-seryl-[histone H2A] + acetyl-CoA = N-terminal N(alpha)-acetyl-L-seryl-[histone H2A] + CoA + H(+)</text>
        <dbReference type="Rhea" id="RHEA:50600"/>
        <dbReference type="Rhea" id="RHEA-COMP:12742"/>
        <dbReference type="Rhea" id="RHEA-COMP:12744"/>
        <dbReference type="ChEBI" id="CHEBI:15378"/>
        <dbReference type="ChEBI" id="CHEBI:57287"/>
        <dbReference type="ChEBI" id="CHEBI:57288"/>
        <dbReference type="ChEBI" id="CHEBI:64738"/>
        <dbReference type="ChEBI" id="CHEBI:83690"/>
        <dbReference type="EC" id="2.3.1.257"/>
    </reaction>
</comment>
<keyword evidence="14" id="KW-1185">Reference proteome</keyword>
<evidence type="ECO:0000256" key="8">
    <source>
        <dbReference type="ARBA" id="ARBA00023242"/>
    </source>
</evidence>
<evidence type="ECO:0000256" key="2">
    <source>
        <dbReference type="ARBA" id="ARBA00004496"/>
    </source>
</evidence>
<dbReference type="OMA" id="HRNARFI"/>
<name>C1E4K0_MICCC</name>
<dbReference type="Proteomes" id="UP000002009">
    <property type="component" value="Chromosome 4"/>
</dbReference>
<evidence type="ECO:0000256" key="3">
    <source>
        <dbReference type="ARBA" id="ARBA00008870"/>
    </source>
</evidence>
<dbReference type="EMBL" id="CP001325">
    <property type="protein sequence ID" value="ACO62733.1"/>
    <property type="molecule type" value="Genomic_DNA"/>
</dbReference>
<evidence type="ECO:0000256" key="5">
    <source>
        <dbReference type="ARBA" id="ARBA00015043"/>
    </source>
</evidence>
<feature type="non-terminal residue" evidence="13">
    <location>
        <position position="1"/>
    </location>
</feature>
<dbReference type="eggNOG" id="KOG2488">
    <property type="taxonomic scope" value="Eukaryota"/>
</dbReference>
<dbReference type="OrthoDB" id="495500at2759"/>
<comment type="subcellular location">
    <subcellularLocation>
        <location evidence="2">Cytoplasm</location>
    </subcellularLocation>
    <subcellularLocation>
        <location evidence="1">Nucleus</location>
    </subcellularLocation>
</comment>
<feature type="non-terminal residue" evidence="13">
    <location>
        <position position="136"/>
    </location>
</feature>
<dbReference type="Pfam" id="PF00583">
    <property type="entry name" value="Acetyltransf_1"/>
    <property type="match status" value="1"/>
</dbReference>
<keyword evidence="8" id="KW-0539">Nucleus</keyword>
<dbReference type="CDD" id="cd04301">
    <property type="entry name" value="NAT_SF"/>
    <property type="match status" value="1"/>
</dbReference>
<evidence type="ECO:0000256" key="4">
    <source>
        <dbReference type="ARBA" id="ARBA00012950"/>
    </source>
</evidence>
<dbReference type="KEGG" id="mis:MICPUN_72973"/>
<dbReference type="PROSITE" id="PS51186">
    <property type="entry name" value="GNAT"/>
    <property type="match status" value="1"/>
</dbReference>
<evidence type="ECO:0000256" key="6">
    <source>
        <dbReference type="ARBA" id="ARBA00022490"/>
    </source>
</evidence>
<gene>
    <name evidence="13" type="ORF">MICPUN_72973</name>
</gene>